<evidence type="ECO:0000256" key="1">
    <source>
        <dbReference type="SAM" id="MobiDB-lite"/>
    </source>
</evidence>
<evidence type="ECO:0000313" key="3">
    <source>
        <dbReference type="Proteomes" id="UP000278632"/>
    </source>
</evidence>
<feature type="region of interest" description="Disordered" evidence="1">
    <location>
        <begin position="101"/>
        <end position="125"/>
    </location>
</feature>
<dbReference type="InterPro" id="IPR019734">
    <property type="entry name" value="TPR_rpt"/>
</dbReference>
<proteinExistence type="predicted"/>
<evidence type="ECO:0000313" key="2">
    <source>
        <dbReference type="EMBL" id="RNL42239.1"/>
    </source>
</evidence>
<dbReference type="AlphaFoldDB" id="A0A3N0B670"/>
<dbReference type="Proteomes" id="UP000278632">
    <property type="component" value="Unassembled WGS sequence"/>
</dbReference>
<dbReference type="Gene3D" id="1.25.40.10">
    <property type="entry name" value="Tetratricopeptide repeat domain"/>
    <property type="match status" value="1"/>
</dbReference>
<comment type="caution">
    <text evidence="2">The sequence shown here is derived from an EMBL/GenBank/DDBJ whole genome shotgun (WGS) entry which is preliminary data.</text>
</comment>
<protein>
    <submittedName>
        <fullName evidence="2">Uncharacterized protein</fullName>
    </submittedName>
</protein>
<dbReference type="SMART" id="SM00028">
    <property type="entry name" value="TPR"/>
    <property type="match status" value="2"/>
</dbReference>
<sequence length="915" mass="99555">MLLGYDQEGTSVQQVAGQDGLYRMNVGDRLFNKVHVLEAGMPPIPGALDEPGSYGFVSRGLPTPGTGGSYVVAIPDKLTVRVLAYIDPYGRVFSTSEALSAPPARQPDLSFARYSDQPSSSREERGCVYVHEKDTKREVAQYLSAQGRYALFDSWYDFGPYAGGLRYDHAMARAYLAFVHRPSLGAPAVPERGLESVFERLRGDKPLAAMRSVVLDARKAESDPAFRPPALVRCLAQWLEDAGLDDLKRDAGDESVRLVRTSRYADTYYVAVDDEEARIPAPTIWALEAALNRFLLVKEAFGDRAAFATDIDCARWDAYLIEAVAVQRPQLDRAVDAPEGEEGGEWDARCRIAAAIERLRLPFRIDASFRLDVAAGAVAFDVTVPDALLMPTWIWSEGVGQDSSGSWVEVDGEFRDAQARRYALHLGLVLVSIAFEAVASASRVDVVVRLLPRKQGDQASEGGEFPQEDRAPAYVQAAFDRATYERFDGFEQARAFDPLPAYQACAACFDGDDAQAFAHLEGLASSSLRADLPETCDKELSGSARPVLGADGSRDMRISYDAAYRRLAEGLADRIVQAESASDAIRIVRAAQEEAAAASDDRAVSSCTRLMAALAAGSLDARDQNVVVGRYLGEDRCLVALGRAKALAEHDLGQAVDVLIDAVAEAAALDGFVDGSSTVYRTFDSYVARVLYNRARYAGTGYPSRAARDAGKRVRLATDTFYLCHLEIVRLLEHSFERADEAQRYGRRAVEIAPATAAGYRQLGRAYMLVGDMENASATLQEGLRIAFQPSDIAMAYYQLAYVLWKMGRVRDGAACYLKSLATSSMVAVQATAELQELVGETGIDLPARDQVDLELTRAGIPVAPTSDVVEALGEAAVAATDEGMFRVARSLVAARSRYRPDDALVNVLRSLESS</sequence>
<dbReference type="InterPro" id="IPR011990">
    <property type="entry name" value="TPR-like_helical_dom_sf"/>
</dbReference>
<dbReference type="EMBL" id="QICD01000018">
    <property type="protein sequence ID" value="RNL42239.1"/>
    <property type="molecule type" value="Genomic_DNA"/>
</dbReference>
<accession>A0A3N0B670</accession>
<dbReference type="SUPFAM" id="SSF48452">
    <property type="entry name" value="TPR-like"/>
    <property type="match status" value="1"/>
</dbReference>
<organism evidence="2 3">
    <name type="scientific">Paraeggerthella hongkongensis</name>
    <dbReference type="NCBI Taxonomy" id="230658"/>
    <lineage>
        <taxon>Bacteria</taxon>
        <taxon>Bacillati</taxon>
        <taxon>Actinomycetota</taxon>
        <taxon>Coriobacteriia</taxon>
        <taxon>Eggerthellales</taxon>
        <taxon>Eggerthellaceae</taxon>
        <taxon>Paraeggerthella</taxon>
    </lineage>
</organism>
<keyword evidence="3" id="KW-1185">Reference proteome</keyword>
<gene>
    <name evidence="2" type="ORF">DMP08_08865</name>
</gene>
<name>A0A3N0B670_9ACTN</name>
<dbReference type="OrthoDB" id="3237872at2"/>
<reference evidence="3" key="1">
    <citation type="submission" date="2018-05" db="EMBL/GenBank/DDBJ databases">
        <title>Genome Sequencing of selected type strains of the family Eggerthellaceae.</title>
        <authorList>
            <person name="Danylec N."/>
            <person name="Stoll D.A."/>
            <person name="Doetsch A."/>
            <person name="Huch M."/>
        </authorList>
    </citation>
    <scope>NUCLEOTIDE SEQUENCE [LARGE SCALE GENOMIC DNA]</scope>
    <source>
        <strain evidence="3">DSM 16106</strain>
    </source>
</reference>